<feature type="transmembrane region" description="Helical" evidence="13">
    <location>
        <begin position="304"/>
        <end position="326"/>
    </location>
</feature>
<dbReference type="GO" id="GO:0005886">
    <property type="term" value="C:plasma membrane"/>
    <property type="evidence" value="ECO:0007669"/>
    <property type="project" value="UniProtKB-SubCell"/>
</dbReference>
<dbReference type="CDD" id="cd15134">
    <property type="entry name" value="7tmA_capaR"/>
    <property type="match status" value="1"/>
</dbReference>
<dbReference type="EMBL" id="UFQT01001440">
    <property type="protein sequence ID" value="SSX30586.1"/>
    <property type="molecule type" value="Genomic_DNA"/>
</dbReference>
<feature type="transmembrane region" description="Helical" evidence="13">
    <location>
        <begin position="164"/>
        <end position="184"/>
    </location>
</feature>
<keyword evidence="11 12" id="KW-0807">Transducer</keyword>
<protein>
    <submittedName>
        <fullName evidence="15">CSON002643 protein</fullName>
    </submittedName>
</protein>
<dbReference type="GO" id="GO:0001607">
    <property type="term" value="F:neuromedin U receptor activity"/>
    <property type="evidence" value="ECO:0007669"/>
    <property type="project" value="InterPro"/>
</dbReference>
<dbReference type="InterPro" id="IPR005390">
    <property type="entry name" value="NeuromedU_rcpt"/>
</dbReference>
<dbReference type="InterPro" id="IPR017452">
    <property type="entry name" value="GPCR_Rhodpsn_7TM"/>
</dbReference>
<evidence type="ECO:0000256" key="7">
    <source>
        <dbReference type="ARBA" id="ARBA00023136"/>
    </source>
</evidence>
<organism evidence="15">
    <name type="scientific">Culicoides sonorensis</name>
    <name type="common">Biting midge</name>
    <dbReference type="NCBI Taxonomy" id="179676"/>
    <lineage>
        <taxon>Eukaryota</taxon>
        <taxon>Metazoa</taxon>
        <taxon>Ecdysozoa</taxon>
        <taxon>Arthropoda</taxon>
        <taxon>Hexapoda</taxon>
        <taxon>Insecta</taxon>
        <taxon>Pterygota</taxon>
        <taxon>Neoptera</taxon>
        <taxon>Endopterygota</taxon>
        <taxon>Diptera</taxon>
        <taxon>Nematocera</taxon>
        <taxon>Chironomoidea</taxon>
        <taxon>Ceratopogonidae</taxon>
        <taxon>Ceratopogoninae</taxon>
        <taxon>Culicoides</taxon>
        <taxon>Monoculicoides</taxon>
    </lineage>
</organism>
<evidence type="ECO:0000256" key="11">
    <source>
        <dbReference type="ARBA" id="ARBA00023224"/>
    </source>
</evidence>
<dbReference type="PRINTS" id="PR00237">
    <property type="entry name" value="GPCRRHODOPSN"/>
</dbReference>
<evidence type="ECO:0000256" key="4">
    <source>
        <dbReference type="ARBA" id="ARBA00022692"/>
    </source>
</evidence>
<feature type="transmembrane region" description="Helical" evidence="13">
    <location>
        <begin position="121"/>
        <end position="143"/>
    </location>
</feature>
<dbReference type="Gene3D" id="1.20.1070.10">
    <property type="entry name" value="Rhodopsin 7-helix transmembrane proteins"/>
    <property type="match status" value="1"/>
</dbReference>
<keyword evidence="6 12" id="KW-0297">G-protein coupled receptor</keyword>
<accession>A0A336LAP1</accession>
<proteinExistence type="inferred from homology"/>
<dbReference type="EMBL" id="UFQS01001440">
    <property type="protein sequence ID" value="SSX10908.1"/>
    <property type="molecule type" value="Genomic_DNA"/>
</dbReference>
<feature type="transmembrane region" description="Helical" evidence="13">
    <location>
        <begin position="213"/>
        <end position="232"/>
    </location>
</feature>
<evidence type="ECO:0000256" key="9">
    <source>
        <dbReference type="ARBA" id="ARBA00023170"/>
    </source>
</evidence>
<name>A0A336LAP1_CULSO</name>
<dbReference type="SUPFAM" id="SSF81321">
    <property type="entry name" value="Family A G protein-coupled receptor-like"/>
    <property type="match status" value="1"/>
</dbReference>
<keyword evidence="7 13" id="KW-0472">Membrane</keyword>
<feature type="domain" description="G-protein coupled receptors family 1 profile" evidence="14">
    <location>
        <begin position="63"/>
        <end position="327"/>
    </location>
</feature>
<keyword evidence="8" id="KW-1015">Disulfide bond</keyword>
<keyword evidence="9 12" id="KW-0675">Receptor</keyword>
<dbReference type="PANTHER" id="PTHR24243:SF208">
    <property type="entry name" value="PYROKININ-1 RECEPTOR"/>
    <property type="match status" value="1"/>
</dbReference>
<dbReference type="PRINTS" id="PR01565">
    <property type="entry name" value="NEUROMEDINUR"/>
</dbReference>
<evidence type="ECO:0000256" key="10">
    <source>
        <dbReference type="ARBA" id="ARBA00023180"/>
    </source>
</evidence>
<feature type="transmembrane region" description="Helical" evidence="13">
    <location>
        <begin position="45"/>
        <end position="71"/>
    </location>
</feature>
<evidence type="ECO:0000313" key="16">
    <source>
        <dbReference type="EMBL" id="SSX30586.1"/>
    </source>
</evidence>
<keyword evidence="4 12" id="KW-0812">Transmembrane</keyword>
<dbReference type="OMA" id="NSECCES"/>
<evidence type="ECO:0000256" key="1">
    <source>
        <dbReference type="ARBA" id="ARBA00004651"/>
    </source>
</evidence>
<evidence type="ECO:0000256" key="5">
    <source>
        <dbReference type="ARBA" id="ARBA00022989"/>
    </source>
</evidence>
<dbReference type="InterPro" id="IPR000276">
    <property type="entry name" value="GPCR_Rhodpsn"/>
</dbReference>
<evidence type="ECO:0000256" key="13">
    <source>
        <dbReference type="SAM" id="Phobius"/>
    </source>
</evidence>
<evidence type="ECO:0000256" key="6">
    <source>
        <dbReference type="ARBA" id="ARBA00023040"/>
    </source>
</evidence>
<keyword evidence="10" id="KW-0325">Glycoprotein</keyword>
<evidence type="ECO:0000256" key="8">
    <source>
        <dbReference type="ARBA" id="ARBA00023157"/>
    </source>
</evidence>
<dbReference type="AlphaFoldDB" id="A0A336LAP1"/>
<dbReference type="Pfam" id="PF00001">
    <property type="entry name" value="7tm_1"/>
    <property type="match status" value="1"/>
</dbReference>
<gene>
    <name evidence="15" type="primary">CSON002643</name>
</gene>
<reference evidence="15" key="1">
    <citation type="submission" date="2018-04" db="EMBL/GenBank/DDBJ databases">
        <authorList>
            <person name="Go L.Y."/>
            <person name="Mitchell J.A."/>
        </authorList>
    </citation>
    <scope>NUCLEOTIDE SEQUENCE</scope>
    <source>
        <tissue evidence="15">Whole organism</tissue>
    </source>
</reference>
<keyword evidence="3" id="KW-1003">Cell membrane</keyword>
<evidence type="ECO:0000259" key="14">
    <source>
        <dbReference type="PROSITE" id="PS50262"/>
    </source>
</evidence>
<dbReference type="PROSITE" id="PS00237">
    <property type="entry name" value="G_PROTEIN_RECEP_F1_1"/>
    <property type="match status" value="1"/>
</dbReference>
<keyword evidence="5 13" id="KW-1133">Transmembrane helix</keyword>
<feature type="transmembrane region" description="Helical" evidence="13">
    <location>
        <begin position="83"/>
        <end position="109"/>
    </location>
</feature>
<dbReference type="VEuPathDB" id="VectorBase:CSON002643"/>
<reference evidence="16" key="2">
    <citation type="submission" date="2018-07" db="EMBL/GenBank/DDBJ databases">
        <authorList>
            <person name="Quirk P.G."/>
            <person name="Krulwich T.A."/>
        </authorList>
    </citation>
    <scope>NUCLEOTIDE SEQUENCE</scope>
</reference>
<comment type="similarity">
    <text evidence="2 12">Belongs to the G-protein coupled receptor 1 family.</text>
</comment>
<evidence type="ECO:0000256" key="3">
    <source>
        <dbReference type="ARBA" id="ARBA00022475"/>
    </source>
</evidence>
<comment type="subcellular location">
    <subcellularLocation>
        <location evidence="1">Cell membrane</location>
        <topology evidence="1">Multi-pass membrane protein</topology>
    </subcellularLocation>
</comment>
<evidence type="ECO:0000313" key="15">
    <source>
        <dbReference type="EMBL" id="SSX10908.1"/>
    </source>
</evidence>
<dbReference type="PANTHER" id="PTHR24243">
    <property type="entry name" value="G-PROTEIN COUPLED RECEPTOR"/>
    <property type="match status" value="1"/>
</dbReference>
<evidence type="ECO:0000256" key="2">
    <source>
        <dbReference type="ARBA" id="ARBA00010663"/>
    </source>
</evidence>
<sequence>MFILTDMAENEFSMENFSLFNDIINHGPNESQFVDDSPVRDSLGIVIPITIIYCLIFVTGVVGNICTCIVISKNKSMHTATNYYLFSLAISDFVLLVSSVPVEMFIIWYKHPYVFGETFCILRGVAAEASANATVLTILVFTIERYVAICHPFLSHTLSKLSRAVKLIIIVWIVSFAYAIPQALQFGVVKIMNVERCVVTRVIIQHSFELSTFLFFFAPMTLITVLYILIGLKLRASTRMKRENGSMQKRIHSTTQSTRRVIKMLVCVVVAFFFCWAPFHAQRLIYIYGTNTNYMALDPMMLKLYTVMTYISGVLYYLSTCINPLLYNIMSRKFRGAFKSVLFRKHYRKSLVSRQRTIVQSGPIQCSQEASENIFMEHRRPSKTLLNTQDSSLYPSSVQKQPYETITMSSRPMLRDKHMSKNHSECVTTMITQESTDKSANIEIDGELKGFQDIYLNITPRITESFELNSECCESSPPNLNININLPSSFSSRNNSSYNNNKSGGPNIILSYNKQAKLQITILNSSKFKVKKIQQKTRFLKLNKIVKFIAFNRQEKKMDNHNIESRNSAIHVNLQKILDDNLLYSNQNQKKVIRHPNRSHSTLDFSDNNLYSSHNESELDAYMRELKSRSDLQ</sequence>
<dbReference type="PROSITE" id="PS50262">
    <property type="entry name" value="G_PROTEIN_RECEP_F1_2"/>
    <property type="match status" value="1"/>
</dbReference>
<feature type="transmembrane region" description="Helical" evidence="13">
    <location>
        <begin position="261"/>
        <end position="279"/>
    </location>
</feature>
<evidence type="ECO:0000256" key="12">
    <source>
        <dbReference type="RuleBase" id="RU000688"/>
    </source>
</evidence>